<dbReference type="EMBL" id="CAIIXF020000011">
    <property type="protein sequence ID" value="CAH1798989.1"/>
    <property type="molecule type" value="Genomic_DNA"/>
</dbReference>
<organism evidence="1 2">
    <name type="scientific">Owenia fusiformis</name>
    <name type="common">Polychaete worm</name>
    <dbReference type="NCBI Taxonomy" id="6347"/>
    <lineage>
        <taxon>Eukaryota</taxon>
        <taxon>Metazoa</taxon>
        <taxon>Spiralia</taxon>
        <taxon>Lophotrochozoa</taxon>
        <taxon>Annelida</taxon>
        <taxon>Polychaeta</taxon>
        <taxon>Sedentaria</taxon>
        <taxon>Canalipalpata</taxon>
        <taxon>Sabellida</taxon>
        <taxon>Oweniida</taxon>
        <taxon>Oweniidae</taxon>
        <taxon>Owenia</taxon>
    </lineage>
</organism>
<dbReference type="PANTHER" id="PTHR46957">
    <property type="entry name" value="CYTOKINE RECEPTOR"/>
    <property type="match status" value="1"/>
</dbReference>
<name>A0A8J1TD21_OWEFU</name>
<feature type="non-terminal residue" evidence="1">
    <location>
        <position position="338"/>
    </location>
</feature>
<feature type="non-terminal residue" evidence="1">
    <location>
        <position position="1"/>
    </location>
</feature>
<accession>A0A8J1TD21</accession>
<dbReference type="Gene3D" id="2.60.40.10">
    <property type="entry name" value="Immunoglobulins"/>
    <property type="match status" value="3"/>
</dbReference>
<dbReference type="SUPFAM" id="SSF49265">
    <property type="entry name" value="Fibronectin type III"/>
    <property type="match status" value="2"/>
</dbReference>
<dbReference type="Proteomes" id="UP000749559">
    <property type="component" value="Unassembled WGS sequence"/>
</dbReference>
<gene>
    <name evidence="1" type="ORF">OFUS_LOCUS23057</name>
</gene>
<protein>
    <submittedName>
        <fullName evidence="1">Uncharacterized protein</fullName>
    </submittedName>
</protein>
<dbReference type="CDD" id="cd00063">
    <property type="entry name" value="FN3"/>
    <property type="match status" value="2"/>
</dbReference>
<dbReference type="SMART" id="SM00060">
    <property type="entry name" value="FN3"/>
    <property type="match status" value="3"/>
</dbReference>
<evidence type="ECO:0000313" key="2">
    <source>
        <dbReference type="Proteomes" id="UP000749559"/>
    </source>
</evidence>
<dbReference type="PANTHER" id="PTHR46957:SF3">
    <property type="entry name" value="CYTOKINE RECEPTOR"/>
    <property type="match status" value="1"/>
</dbReference>
<evidence type="ECO:0000313" key="1">
    <source>
        <dbReference type="EMBL" id="CAH1798989.1"/>
    </source>
</evidence>
<dbReference type="Pfam" id="PF00041">
    <property type="entry name" value="fn3"/>
    <property type="match status" value="3"/>
</dbReference>
<dbReference type="InterPro" id="IPR013783">
    <property type="entry name" value="Ig-like_fold"/>
</dbReference>
<sequence length="338" mass="37004">TQYSSILQTSQLTSPSDAPTNVILIPQRRSLTVIFDTLRRPNGRITTYESNIYNLDAGTDTIQNHTTARKLSITVETIIIRDLEPYTNYTIRVRAYTSVGSGPWSGPVSECTLEAAPENVSSFNAAPINYTTVHLTWTPPTKRNGIIREYVIKNPPAANVRVPSTTQEYIVTGLNGYTHYTFGIVAVTVEVGNEARISVQTPEGPPTIVRNLEAPKDGITACSITLIWKEPEIPHGIIRHYIIRHISTQTTKNEEKIELTTTTNLTLENLHHDSTYDIKVAAVTVSEGQGSSVTVTTLSKPPLSPVSNVGAIVGGTVVGLLFFLILVSITVVLLKRNK</sequence>
<dbReference type="InterPro" id="IPR036116">
    <property type="entry name" value="FN3_sf"/>
</dbReference>
<reference evidence="1" key="1">
    <citation type="submission" date="2022-03" db="EMBL/GenBank/DDBJ databases">
        <authorList>
            <person name="Martin C."/>
        </authorList>
    </citation>
    <scope>NUCLEOTIDE SEQUENCE</scope>
</reference>
<dbReference type="InterPro" id="IPR050713">
    <property type="entry name" value="RTP_Phos/Ushers"/>
</dbReference>
<dbReference type="AlphaFoldDB" id="A0A8J1TD21"/>
<dbReference type="GO" id="GO:0016020">
    <property type="term" value="C:membrane"/>
    <property type="evidence" value="ECO:0007669"/>
    <property type="project" value="UniProtKB-SubCell"/>
</dbReference>
<dbReference type="OrthoDB" id="9998666at2759"/>
<dbReference type="InterPro" id="IPR003961">
    <property type="entry name" value="FN3_dom"/>
</dbReference>
<proteinExistence type="predicted"/>
<dbReference type="PROSITE" id="PS50853">
    <property type="entry name" value="FN3"/>
    <property type="match status" value="3"/>
</dbReference>
<comment type="caution">
    <text evidence="1">The sequence shown here is derived from an EMBL/GenBank/DDBJ whole genome shotgun (WGS) entry which is preliminary data.</text>
</comment>
<keyword evidence="2" id="KW-1185">Reference proteome</keyword>